<evidence type="ECO:0000313" key="1">
    <source>
        <dbReference type="EMBL" id="RTR15922.1"/>
    </source>
</evidence>
<protein>
    <submittedName>
        <fullName evidence="1">Uncharacterized protein</fullName>
    </submittedName>
</protein>
<organism evidence="1 2">
    <name type="scientific">Azospirillum griseum</name>
    <dbReference type="NCBI Taxonomy" id="2496639"/>
    <lineage>
        <taxon>Bacteria</taxon>
        <taxon>Pseudomonadati</taxon>
        <taxon>Pseudomonadota</taxon>
        <taxon>Alphaproteobacteria</taxon>
        <taxon>Rhodospirillales</taxon>
        <taxon>Azospirillaceae</taxon>
        <taxon>Azospirillum</taxon>
    </lineage>
</organism>
<gene>
    <name evidence="1" type="ORF">EJ903_21920</name>
</gene>
<dbReference type="OrthoDB" id="7306067at2"/>
<dbReference type="AlphaFoldDB" id="A0A431VBJ6"/>
<dbReference type="EMBL" id="RXMA01000029">
    <property type="protein sequence ID" value="RTR15922.1"/>
    <property type="molecule type" value="Genomic_DNA"/>
</dbReference>
<reference evidence="1 2" key="1">
    <citation type="submission" date="2018-12" db="EMBL/GenBank/DDBJ databases">
        <authorList>
            <person name="Yang Y."/>
        </authorList>
    </citation>
    <scope>NUCLEOTIDE SEQUENCE [LARGE SCALE GENOMIC DNA]</scope>
    <source>
        <strain evidence="1 2">L-25-5w-1</strain>
    </source>
</reference>
<dbReference type="RefSeq" id="WP_126619481.1">
    <property type="nucleotide sequence ID" value="NZ_JBHUCY010000060.1"/>
</dbReference>
<comment type="caution">
    <text evidence="1">The sequence shown here is derived from an EMBL/GenBank/DDBJ whole genome shotgun (WGS) entry which is preliminary data.</text>
</comment>
<name>A0A431VBJ6_9PROT</name>
<proteinExistence type="predicted"/>
<evidence type="ECO:0000313" key="2">
    <source>
        <dbReference type="Proteomes" id="UP000277007"/>
    </source>
</evidence>
<accession>A0A431VBJ6</accession>
<dbReference type="Proteomes" id="UP000277007">
    <property type="component" value="Unassembled WGS sequence"/>
</dbReference>
<sequence length="84" mass="9044">MILKTLACGMADAALACDATPPRRMGVDPIIDFDAPLAPLSPLAAARFVHQPDRVPHARDEQRGIALLNGLVSQIVLSKLPRYD</sequence>
<keyword evidence="2" id="KW-1185">Reference proteome</keyword>